<feature type="transmembrane region" description="Helical" evidence="1">
    <location>
        <begin position="398"/>
        <end position="425"/>
    </location>
</feature>
<keyword evidence="1" id="KW-0472">Membrane</keyword>
<dbReference type="RefSeq" id="WP_012385585.1">
    <property type="nucleotide sequence ID" value="NC_010581.1"/>
</dbReference>
<protein>
    <submittedName>
        <fullName evidence="2">Uncharacterized protein</fullName>
    </submittedName>
</protein>
<dbReference type="Proteomes" id="UP000001695">
    <property type="component" value="Chromosome"/>
</dbReference>
<reference evidence="3" key="1">
    <citation type="submission" date="2008-03" db="EMBL/GenBank/DDBJ databases">
        <title>Complete sequence of chromosome of Beijerinckia indica subsp. indica ATCC 9039.</title>
        <authorList>
            <consortium name="US DOE Joint Genome Institute"/>
            <person name="Copeland A."/>
            <person name="Lucas S."/>
            <person name="Lapidus A."/>
            <person name="Glavina del Rio T."/>
            <person name="Dalin E."/>
            <person name="Tice H."/>
            <person name="Bruce D."/>
            <person name="Goodwin L."/>
            <person name="Pitluck S."/>
            <person name="LaButti K."/>
            <person name="Schmutz J."/>
            <person name="Larimer F."/>
            <person name="Land M."/>
            <person name="Hauser L."/>
            <person name="Kyrpides N."/>
            <person name="Mikhailova N."/>
            <person name="Dunfield P.F."/>
            <person name="Dedysh S.N."/>
            <person name="Liesack W."/>
            <person name="Saw J.H."/>
            <person name="Alam M."/>
            <person name="Chen Y."/>
            <person name="Murrell J.C."/>
            <person name="Richardson P."/>
        </authorList>
    </citation>
    <scope>NUCLEOTIDE SEQUENCE [LARGE SCALE GENOMIC DNA]</scope>
    <source>
        <strain evidence="3">ATCC 9039 / DSM 1715 / NCIMB 8712</strain>
    </source>
</reference>
<evidence type="ECO:0000256" key="1">
    <source>
        <dbReference type="SAM" id="Phobius"/>
    </source>
</evidence>
<name>B2IJB6_BEII9</name>
<organism evidence="2 3">
    <name type="scientific">Beijerinckia indica subsp. indica (strain ATCC 9039 / DSM 1715 / NCIMB 8712)</name>
    <dbReference type="NCBI Taxonomy" id="395963"/>
    <lineage>
        <taxon>Bacteria</taxon>
        <taxon>Pseudomonadati</taxon>
        <taxon>Pseudomonadota</taxon>
        <taxon>Alphaproteobacteria</taxon>
        <taxon>Hyphomicrobiales</taxon>
        <taxon>Beijerinckiaceae</taxon>
        <taxon>Beijerinckia</taxon>
    </lineage>
</organism>
<evidence type="ECO:0000313" key="2">
    <source>
        <dbReference type="EMBL" id="ACB96234.1"/>
    </source>
</evidence>
<keyword evidence="1" id="KW-1133">Transmembrane helix</keyword>
<dbReference type="InterPro" id="IPR048041">
    <property type="entry name" value="VpsF-like"/>
</dbReference>
<dbReference type="EMBL" id="CP001016">
    <property type="protein sequence ID" value="ACB96234.1"/>
    <property type="molecule type" value="Genomic_DNA"/>
</dbReference>
<feature type="transmembrane region" description="Helical" evidence="1">
    <location>
        <begin position="248"/>
        <end position="264"/>
    </location>
</feature>
<feature type="transmembrane region" description="Helical" evidence="1">
    <location>
        <begin position="125"/>
        <end position="143"/>
    </location>
</feature>
<dbReference type="eggNOG" id="ENOG5031I91">
    <property type="taxonomic scope" value="Bacteria"/>
</dbReference>
<feature type="transmembrane region" description="Helical" evidence="1">
    <location>
        <begin position="101"/>
        <end position="119"/>
    </location>
</feature>
<dbReference type="OrthoDB" id="7987387at2"/>
<reference evidence="2 3" key="2">
    <citation type="journal article" date="2010" name="J. Bacteriol.">
        <title>Complete genome sequence of Beijerinckia indica subsp. indica.</title>
        <authorList>
            <person name="Tamas I."/>
            <person name="Dedysh S.N."/>
            <person name="Liesack W."/>
            <person name="Stott M.B."/>
            <person name="Alam M."/>
            <person name="Murrell J.C."/>
            <person name="Dunfield P.F."/>
        </authorList>
    </citation>
    <scope>NUCLEOTIDE SEQUENCE [LARGE SCALE GENOMIC DNA]</scope>
    <source>
        <strain evidence="3">ATCC 9039 / DSM 1715 / NCIMB 8712</strain>
    </source>
</reference>
<feature type="transmembrane region" description="Helical" evidence="1">
    <location>
        <begin position="276"/>
        <end position="300"/>
    </location>
</feature>
<keyword evidence="3" id="KW-1185">Reference proteome</keyword>
<feature type="transmembrane region" description="Helical" evidence="1">
    <location>
        <begin position="197"/>
        <end position="218"/>
    </location>
</feature>
<dbReference type="HOGENOM" id="CLU_586174_0_0_5"/>
<dbReference type="KEGG" id="bid:Bind_2657"/>
<feature type="transmembrane region" description="Helical" evidence="1">
    <location>
        <begin position="225"/>
        <end position="242"/>
    </location>
</feature>
<feature type="transmembrane region" description="Helical" evidence="1">
    <location>
        <begin position="358"/>
        <end position="386"/>
    </location>
</feature>
<accession>B2IJB6</accession>
<proteinExistence type="predicted"/>
<sequence length="466" mass="51851">MTYYGSMHFVRQRRVNNSIDSANHSPLSLRLIMTIICVGLGFSLSGSTLAYLGIDYASPGGNQFLKIHPATYFTVFSICVLASKGEFDAYINMLRQTNKGICIFLLLLSLFMVYIFYIGNIPLTAPIDTFLYASFLAILLLRLRTPERNVVRNFLHGFMLINSVLGIIEFISGRRLIPVSLGGKTHEILLTEWRPSAFLGAPLTNACLTGAYVLILFLSDQQLNPLTRFILLLINLIALIAFGSRSAISFVLIILIFYLSYELLRAIQGKSVRREIIAIFLVGIPGIITGITLLLMSGFLDKFLNRLENDKGSAQARTAMLDLVSNIPLRDLIFAPSSDDLTSWMARYGLGYGLESCWIAFLLSYGIVGCLLLLPGLLAFSISILYHTQRVAMLPMLFFFLMASGSVSISSKTTMFAQFIALLLMNLRRTTVVQSHLGSDVARPHESAMEVIGVRRFEDPPTNFRS</sequence>
<gene>
    <name evidence="2" type="ordered locus">Bind_2657</name>
</gene>
<evidence type="ECO:0000313" key="3">
    <source>
        <dbReference type="Proteomes" id="UP000001695"/>
    </source>
</evidence>
<feature type="transmembrane region" description="Helical" evidence="1">
    <location>
        <begin position="31"/>
        <end position="52"/>
    </location>
</feature>
<keyword evidence="1" id="KW-0812">Transmembrane</keyword>
<dbReference type="AlphaFoldDB" id="B2IJB6"/>
<dbReference type="NCBIfam" id="NF038256">
    <property type="entry name" value="exopoly_VpsF"/>
    <property type="match status" value="1"/>
</dbReference>
<feature type="transmembrane region" description="Helical" evidence="1">
    <location>
        <begin position="155"/>
        <end position="177"/>
    </location>
</feature>